<feature type="transmembrane region" description="Helical" evidence="10">
    <location>
        <begin position="514"/>
        <end position="536"/>
    </location>
</feature>
<feature type="transmembrane region" description="Helical" evidence="10">
    <location>
        <begin position="213"/>
        <end position="237"/>
    </location>
</feature>
<keyword evidence="3" id="KW-0408">Iron</keyword>
<evidence type="ECO:0000313" key="12">
    <source>
        <dbReference type="EMBL" id="KAG5625490.1"/>
    </source>
</evidence>
<feature type="region of interest" description="Disordered" evidence="9">
    <location>
        <begin position="248"/>
        <end position="269"/>
    </location>
</feature>
<feature type="transmembrane region" description="Helical" evidence="10">
    <location>
        <begin position="587"/>
        <end position="605"/>
    </location>
</feature>
<evidence type="ECO:0000256" key="10">
    <source>
        <dbReference type="SAM" id="Phobius"/>
    </source>
</evidence>
<keyword evidence="3" id="KW-0813">Transport</keyword>
<name>A0A9J6AMY8_SOLCO</name>
<feature type="transmembrane region" description="Helical" evidence="10">
    <location>
        <begin position="680"/>
        <end position="701"/>
    </location>
</feature>
<dbReference type="GO" id="GO:0005384">
    <property type="term" value="F:manganese ion transmembrane transporter activity"/>
    <property type="evidence" value="ECO:0007669"/>
    <property type="project" value="InterPro"/>
</dbReference>
<keyword evidence="6 10" id="KW-1133">Transmembrane helix</keyword>
<evidence type="ECO:0000256" key="11">
    <source>
        <dbReference type="SAM" id="SignalP"/>
    </source>
</evidence>
<dbReference type="EMBL" id="JACXVP010000002">
    <property type="protein sequence ID" value="KAG5625490.1"/>
    <property type="molecule type" value="Genomic_DNA"/>
</dbReference>
<dbReference type="GO" id="GO:0006826">
    <property type="term" value="P:iron ion transport"/>
    <property type="evidence" value="ECO:0007669"/>
    <property type="project" value="UniProtKB-KW"/>
</dbReference>
<keyword evidence="3" id="KW-0406">Ion transport</keyword>
<dbReference type="OrthoDB" id="73465at2759"/>
<comment type="subcellular location">
    <subcellularLocation>
        <location evidence="1">Vacuole membrane</location>
        <topology evidence="1">Multi-pass membrane protein</topology>
    </subcellularLocation>
</comment>
<keyword evidence="13" id="KW-1185">Reference proteome</keyword>
<feature type="compositionally biased region" description="Pro residues" evidence="9">
    <location>
        <begin position="75"/>
        <end position="84"/>
    </location>
</feature>
<keyword evidence="11" id="KW-0732">Signal</keyword>
<evidence type="ECO:0000256" key="8">
    <source>
        <dbReference type="ARBA" id="ARBA00044464"/>
    </source>
</evidence>
<evidence type="ECO:0000256" key="2">
    <source>
        <dbReference type="ARBA" id="ARBA00007049"/>
    </source>
</evidence>
<comment type="catalytic activity">
    <reaction evidence="8">
        <text>Fe(2+)(in) = Fe(2+)(out)</text>
        <dbReference type="Rhea" id="RHEA:28486"/>
        <dbReference type="ChEBI" id="CHEBI:29033"/>
    </reaction>
    <physiologicalReaction direction="left-to-right" evidence="8">
        <dbReference type="Rhea" id="RHEA:28487"/>
    </physiologicalReaction>
</comment>
<feature type="chain" id="PRO_5039887439" evidence="11">
    <location>
        <begin position="27"/>
        <end position="911"/>
    </location>
</feature>
<evidence type="ECO:0000256" key="6">
    <source>
        <dbReference type="ARBA" id="ARBA00022989"/>
    </source>
</evidence>
<feature type="transmembrane region" description="Helical" evidence="10">
    <location>
        <begin position="274"/>
        <end position="296"/>
    </location>
</feature>
<dbReference type="CDD" id="cd02436">
    <property type="entry name" value="Nodulin-21"/>
    <property type="match status" value="2"/>
</dbReference>
<feature type="transmembrane region" description="Helical" evidence="10">
    <location>
        <begin position="810"/>
        <end position="830"/>
    </location>
</feature>
<evidence type="ECO:0000256" key="9">
    <source>
        <dbReference type="SAM" id="MobiDB-lite"/>
    </source>
</evidence>
<dbReference type="AlphaFoldDB" id="A0A9J6AMY8"/>
<dbReference type="GO" id="GO:0005774">
    <property type="term" value="C:vacuolar membrane"/>
    <property type="evidence" value="ECO:0007669"/>
    <property type="project" value="UniProtKB-SubCell"/>
</dbReference>
<feature type="transmembrane region" description="Helical" evidence="10">
    <location>
        <begin position="362"/>
        <end position="384"/>
    </location>
</feature>
<feature type="transmembrane region" description="Helical" evidence="10">
    <location>
        <begin position="713"/>
        <end position="732"/>
    </location>
</feature>
<keyword evidence="3" id="KW-0410">Iron transport</keyword>
<keyword evidence="4" id="KW-0926">Vacuole</keyword>
<feature type="transmembrane region" description="Helical" evidence="10">
    <location>
        <begin position="481"/>
        <end position="502"/>
    </location>
</feature>
<feature type="transmembrane region" description="Helical" evidence="10">
    <location>
        <begin position="649"/>
        <end position="673"/>
    </location>
</feature>
<sequence length="911" mass="97737">MSRSSSSSTLLCVFLLLGICIGIVTATATEPKTENNKELFGTSSILAWRRWWQHHHHHVPSIGWWGHRYPKKPSPPTHLAPSPSPVDNADPPSHMASSPTSYNAPPSQLMMWFCHRTWLQLLLASRWTIIRICALQESTIFPKQSQELLQSSSRILVFTSGVVGKNQSSEEDFDYSQRAQWLRAAVLGANDGLVSVASLMMGVGAVQENVKTMIITGFAGLFAGACSMAIGEFVSVYSQLDIERAQMKRDKATGGQNREHEEGNKEQLPNPFQAAGASSIAFSLGAIVPILAAAFIENHKVRLAVIVAAVSLALVAFGVIGAFLGRSPMVKSCARVLIDHNGKKQVPEDDFDYSQRAQWVRAAVLGANDGLVSIASLMMGVGAVQKDVKAMILIGFAGLFAGACSMAIGEFVSVYSQLDIERAQMKRDRATGGQNQEHEEGNKEQLPNPFQAAVASAIAFSLGAIVPIIAAAFIANHKVRLAVIVAAVSLALLAFGVIGAFLGRSPMVKSCARVLIGGWMAMAITFGLTKLIGSSTGMELNQVPEEDSDYFQRAQWLRAATLGATDGLVTTASLMMGVGAVKKDVDAMILIGFAALFAGACSMAIGEFVSVYSQLDIELAQIKRETKTRGQNHEQQEEEDKKEGLPNPFLAAVASAVAFSLGGIIPILAAGFISNHKVRMGVVVVAVSLALFVFGGVGAVLGKSPAVRSCARVLIGGWMAMGITFGLTKLISSAGMEMSQWLRAAVLGANDGLISTACLMLGVGAVQKDVNAMILTGFAWLFVGACSMAIGEFVSVYSHVQQEEDRHTNPFLAAIASAVAFSLGGLIPILAAEFISNHKLRLVLIVVAVILGIVSIWMNWSFFGQKSYGEILCKSFNWWLNGYGHYLLADQTDRLYWHGDVLGHFYSCPFT</sequence>
<dbReference type="GO" id="GO:0030026">
    <property type="term" value="P:intracellular manganese ion homeostasis"/>
    <property type="evidence" value="ECO:0007669"/>
    <property type="project" value="InterPro"/>
</dbReference>
<dbReference type="InterPro" id="IPR008217">
    <property type="entry name" value="Ccc1_fam"/>
</dbReference>
<feature type="region of interest" description="Disordered" evidence="9">
    <location>
        <begin position="426"/>
        <end position="445"/>
    </location>
</feature>
<comment type="similarity">
    <text evidence="2">Belongs to the CCC1 family.</text>
</comment>
<feature type="transmembrane region" description="Helical" evidence="10">
    <location>
        <begin position="302"/>
        <end position="325"/>
    </location>
</feature>
<feature type="signal peptide" evidence="11">
    <location>
        <begin position="1"/>
        <end position="26"/>
    </location>
</feature>
<feature type="transmembrane region" description="Helical" evidence="10">
    <location>
        <begin position="778"/>
        <end position="798"/>
    </location>
</feature>
<dbReference type="PANTHER" id="PTHR31851">
    <property type="entry name" value="FE(2+)/MN(2+) TRANSPORTER PCL1"/>
    <property type="match status" value="1"/>
</dbReference>
<feature type="compositionally biased region" description="Basic and acidic residues" evidence="9">
    <location>
        <begin position="248"/>
        <end position="265"/>
    </location>
</feature>
<feature type="region of interest" description="Disordered" evidence="9">
    <location>
        <begin position="75"/>
        <end position="101"/>
    </location>
</feature>
<keyword evidence="5 10" id="KW-0812">Transmembrane</keyword>
<feature type="transmembrane region" description="Helical" evidence="10">
    <location>
        <begin position="390"/>
        <end position="415"/>
    </location>
</feature>
<evidence type="ECO:0000256" key="3">
    <source>
        <dbReference type="ARBA" id="ARBA00022496"/>
    </source>
</evidence>
<evidence type="ECO:0000256" key="7">
    <source>
        <dbReference type="ARBA" id="ARBA00023136"/>
    </source>
</evidence>
<reference evidence="12 13" key="1">
    <citation type="submission" date="2020-09" db="EMBL/GenBank/DDBJ databases">
        <title>De no assembly of potato wild relative species, Solanum commersonii.</title>
        <authorList>
            <person name="Cho K."/>
        </authorList>
    </citation>
    <scope>NUCLEOTIDE SEQUENCE [LARGE SCALE GENOMIC DNA]</scope>
    <source>
        <strain evidence="12">LZ3.2</strain>
        <tissue evidence="12">Leaf</tissue>
    </source>
</reference>
<organism evidence="12 13">
    <name type="scientific">Solanum commersonii</name>
    <name type="common">Commerson's wild potato</name>
    <name type="synonym">Commerson's nightshade</name>
    <dbReference type="NCBI Taxonomy" id="4109"/>
    <lineage>
        <taxon>Eukaryota</taxon>
        <taxon>Viridiplantae</taxon>
        <taxon>Streptophyta</taxon>
        <taxon>Embryophyta</taxon>
        <taxon>Tracheophyta</taxon>
        <taxon>Spermatophyta</taxon>
        <taxon>Magnoliopsida</taxon>
        <taxon>eudicotyledons</taxon>
        <taxon>Gunneridae</taxon>
        <taxon>Pentapetalae</taxon>
        <taxon>asterids</taxon>
        <taxon>lamiids</taxon>
        <taxon>Solanales</taxon>
        <taxon>Solanaceae</taxon>
        <taxon>Solanoideae</taxon>
        <taxon>Solaneae</taxon>
        <taxon>Solanum</taxon>
    </lineage>
</organism>
<keyword evidence="7 10" id="KW-0472">Membrane</keyword>
<evidence type="ECO:0000256" key="5">
    <source>
        <dbReference type="ARBA" id="ARBA00022692"/>
    </source>
</evidence>
<protein>
    <submittedName>
        <fullName evidence="12">Uncharacterized protein</fullName>
    </submittedName>
</protein>
<dbReference type="Proteomes" id="UP000824120">
    <property type="component" value="Chromosome 2"/>
</dbReference>
<accession>A0A9J6AMY8</accession>
<feature type="transmembrane region" description="Helical" evidence="10">
    <location>
        <begin position="452"/>
        <end position="475"/>
    </location>
</feature>
<gene>
    <name evidence="12" type="ORF">H5410_010708</name>
</gene>
<feature type="transmembrane region" description="Helical" evidence="10">
    <location>
        <begin position="744"/>
        <end position="766"/>
    </location>
</feature>
<evidence type="ECO:0000256" key="1">
    <source>
        <dbReference type="ARBA" id="ARBA00004128"/>
    </source>
</evidence>
<feature type="compositionally biased region" description="Basic and acidic residues" evidence="9">
    <location>
        <begin position="426"/>
        <end position="443"/>
    </location>
</feature>
<evidence type="ECO:0000256" key="4">
    <source>
        <dbReference type="ARBA" id="ARBA00022554"/>
    </source>
</evidence>
<evidence type="ECO:0000313" key="13">
    <source>
        <dbReference type="Proteomes" id="UP000824120"/>
    </source>
</evidence>
<dbReference type="Pfam" id="PF01988">
    <property type="entry name" value="VIT1"/>
    <property type="match status" value="7"/>
</dbReference>
<proteinExistence type="inferred from homology"/>
<feature type="transmembrane region" description="Helical" evidence="10">
    <location>
        <begin position="842"/>
        <end position="860"/>
    </location>
</feature>
<comment type="caution">
    <text evidence="12">The sequence shown here is derived from an EMBL/GenBank/DDBJ whole genome shotgun (WGS) entry which is preliminary data.</text>
</comment>